<protein>
    <recommendedName>
        <fullName evidence="5">DUF3558 domain-containing protein</fullName>
    </recommendedName>
</protein>
<keyword evidence="2" id="KW-1133">Transmembrane helix</keyword>
<keyword evidence="2" id="KW-0472">Membrane</keyword>
<evidence type="ECO:0000256" key="2">
    <source>
        <dbReference type="SAM" id="Phobius"/>
    </source>
</evidence>
<feature type="region of interest" description="Disordered" evidence="1">
    <location>
        <begin position="1"/>
        <end position="91"/>
    </location>
</feature>
<gene>
    <name evidence="3" type="ORF">P8A22_31375</name>
</gene>
<evidence type="ECO:0000313" key="4">
    <source>
        <dbReference type="Proteomes" id="UP001229952"/>
    </source>
</evidence>
<dbReference type="Proteomes" id="UP001229952">
    <property type="component" value="Chromosome"/>
</dbReference>
<evidence type="ECO:0000256" key="1">
    <source>
        <dbReference type="SAM" id="MobiDB-lite"/>
    </source>
</evidence>
<dbReference type="RefSeq" id="WP_306091424.1">
    <property type="nucleotide sequence ID" value="NZ_CP120992.1"/>
</dbReference>
<proteinExistence type="predicted"/>
<feature type="transmembrane region" description="Helical" evidence="2">
    <location>
        <begin position="107"/>
        <end position="125"/>
    </location>
</feature>
<sequence>MSEDKSMENAANAGDNGHNGERSMDDEGAAGARIPGRPDADGSGDGNSGDGGSPYGAELAVTGGSSPDGAGPAVPGGAGPDGEEPAVPASDRPSFVRRLLRSRTARAVTAAGLAGALLGAGAVAWHTDTLPLLGPAPCWDSLGDSTVSQLFGDRRIEVDEQSLQSGRQGDGLTYGQCRITSFKDDRALRQVTVNVHQLDGLRGTDARQWPQEFLAAGMVSLGEGLPGMASATRGWLALPQSCTGRGDFSGPTVVDIGMGRAGLDISSELAGEDRVALTGALVETANGVIRSFGCSGSYRSPRTLPPLVTWQDTDAAALCGTKGFALPAAYRKELSSTRAGGGGDGPARVCEVGGSDPEPVVRMTTVVDPALAEIFSWDALRSGAPVKGTTGYGKLAGDRSVYRASCQTGPVVFVVEQLRQTDKGGFALTADLLPGYVAAEAERIGCGPQKVTLPRA</sequence>
<keyword evidence="2" id="KW-0812">Transmembrane</keyword>
<dbReference type="EMBL" id="CP120992">
    <property type="protein sequence ID" value="WLQ44024.1"/>
    <property type="molecule type" value="Genomic_DNA"/>
</dbReference>
<evidence type="ECO:0008006" key="5">
    <source>
        <dbReference type="Google" id="ProtNLM"/>
    </source>
</evidence>
<reference evidence="3 4" key="1">
    <citation type="submission" date="2023-03" db="EMBL/GenBank/DDBJ databases">
        <title>Isolation and description of six Streptomyces strains from soil environments, able to metabolize different microbial glucans.</title>
        <authorList>
            <person name="Widen T."/>
            <person name="Larsbrink J."/>
        </authorList>
    </citation>
    <scope>NUCLEOTIDE SEQUENCE [LARGE SCALE GENOMIC DNA]</scope>
    <source>
        <strain evidence="3 4">Mut2</strain>
    </source>
</reference>
<name>A0ABY9ICL8_9ACTN</name>
<keyword evidence="4" id="KW-1185">Reference proteome</keyword>
<organism evidence="3 4">
    <name type="scientific">Streptomyces laculatispora</name>
    <dbReference type="NCBI Taxonomy" id="887464"/>
    <lineage>
        <taxon>Bacteria</taxon>
        <taxon>Bacillati</taxon>
        <taxon>Actinomycetota</taxon>
        <taxon>Actinomycetes</taxon>
        <taxon>Kitasatosporales</taxon>
        <taxon>Streptomycetaceae</taxon>
        <taxon>Streptomyces</taxon>
    </lineage>
</organism>
<evidence type="ECO:0000313" key="3">
    <source>
        <dbReference type="EMBL" id="WLQ44024.1"/>
    </source>
</evidence>
<feature type="compositionally biased region" description="Low complexity" evidence="1">
    <location>
        <begin position="63"/>
        <end position="73"/>
    </location>
</feature>
<feature type="compositionally biased region" description="Gly residues" evidence="1">
    <location>
        <begin position="43"/>
        <end position="54"/>
    </location>
</feature>
<accession>A0ABY9ICL8</accession>